<dbReference type="Pfam" id="PF07394">
    <property type="entry name" value="DUF1501"/>
    <property type="match status" value="1"/>
</dbReference>
<accession>A0A939G5T5</accession>
<organism evidence="1 2">
    <name type="scientific">Fibrella aquatilis</name>
    <dbReference type="NCBI Taxonomy" id="2817059"/>
    <lineage>
        <taxon>Bacteria</taxon>
        <taxon>Pseudomonadati</taxon>
        <taxon>Bacteroidota</taxon>
        <taxon>Cytophagia</taxon>
        <taxon>Cytophagales</taxon>
        <taxon>Spirosomataceae</taxon>
        <taxon>Fibrella</taxon>
    </lineage>
</organism>
<evidence type="ECO:0000313" key="1">
    <source>
        <dbReference type="EMBL" id="MBO0932922.1"/>
    </source>
</evidence>
<comment type="caution">
    <text evidence="1">The sequence shown here is derived from an EMBL/GenBank/DDBJ whole genome shotgun (WGS) entry which is preliminary data.</text>
</comment>
<reference evidence="1 2" key="1">
    <citation type="submission" date="2021-03" db="EMBL/GenBank/DDBJ databases">
        <title>Fibrella sp. HMF5036 genome sequencing and assembly.</title>
        <authorList>
            <person name="Kang H."/>
            <person name="Kim H."/>
            <person name="Bae S."/>
            <person name="Joh K."/>
        </authorList>
    </citation>
    <scope>NUCLEOTIDE SEQUENCE [LARGE SCALE GENOMIC DNA]</scope>
    <source>
        <strain evidence="1 2">HMF5036</strain>
    </source>
</reference>
<dbReference type="Proteomes" id="UP000664795">
    <property type="component" value="Unassembled WGS sequence"/>
</dbReference>
<sequence>MNKLQQELQQAALQRDTRRHFLQTCSTGLGAMALGSILGGCDSLFGRKNNVAASIPNADYDPMAAPMDPRLSQFAPKAKRVIYIHMAGSPSQLELFDYKPELTKYNGKDCPQELLTGKKFAFIRGVPKMLGSTANFRQHGQSGAWISDYMPHLQTVADELTFIKSMHTDQFNHAPAQLLMHTGSARLGRPSMGSWVTYGLGSENDNLPGFIVLASGGKQPDAGKSVWGSGFLPTVYQGVQCRTDGDPVLYVSDPSGMPRDIRKQTIEAINQINQQEYEAAKDPEILTRISQYEMAFKMQTSVPDAMAISGEPQYMLDAYGVDPNKGSFARNCLLARRLVERGVRFVQLFDWGWDTHGTSKDTSVDIGLQLKCKESDQAVAALINDLKQRGMLDDTLVVWGGEFGRTPMQENRDGQTQAFYGRDHHLDAFTVFMAGGGIKRGLSYGETDPIGYYAVKDKVHIHDLQATILHQMGFDHTKLTYHFQGRPFRLTDVAGKVVKGVIA</sequence>
<name>A0A939G5T5_9BACT</name>
<dbReference type="InterPro" id="IPR017850">
    <property type="entry name" value="Alkaline_phosphatase_core_sf"/>
</dbReference>
<dbReference type="Gene3D" id="3.40.720.10">
    <property type="entry name" value="Alkaline Phosphatase, subunit A"/>
    <property type="match status" value="1"/>
</dbReference>
<evidence type="ECO:0000313" key="2">
    <source>
        <dbReference type="Proteomes" id="UP000664795"/>
    </source>
</evidence>
<dbReference type="InterPro" id="IPR010869">
    <property type="entry name" value="DUF1501"/>
</dbReference>
<dbReference type="RefSeq" id="WP_207336882.1">
    <property type="nucleotide sequence ID" value="NZ_JAFMYU010000015.1"/>
</dbReference>
<protein>
    <submittedName>
        <fullName evidence="1">DUF1501 domain-containing protein</fullName>
    </submittedName>
</protein>
<dbReference type="PANTHER" id="PTHR43737">
    <property type="entry name" value="BLL7424 PROTEIN"/>
    <property type="match status" value="1"/>
</dbReference>
<proteinExistence type="predicted"/>
<dbReference type="PANTHER" id="PTHR43737:SF1">
    <property type="entry name" value="DUF1501 DOMAIN-CONTAINING PROTEIN"/>
    <property type="match status" value="1"/>
</dbReference>
<gene>
    <name evidence="1" type="ORF">J2I48_18075</name>
</gene>
<dbReference type="SUPFAM" id="SSF53649">
    <property type="entry name" value="Alkaline phosphatase-like"/>
    <property type="match status" value="1"/>
</dbReference>
<dbReference type="AlphaFoldDB" id="A0A939G5T5"/>
<dbReference type="EMBL" id="JAFMYU010000015">
    <property type="protein sequence ID" value="MBO0932922.1"/>
    <property type="molecule type" value="Genomic_DNA"/>
</dbReference>
<keyword evidence="2" id="KW-1185">Reference proteome</keyword>